<dbReference type="PROSITE" id="PS50294">
    <property type="entry name" value="WD_REPEATS_REGION"/>
    <property type="match status" value="3"/>
</dbReference>
<evidence type="ECO:0000256" key="3">
    <source>
        <dbReference type="ARBA" id="ARBA00022737"/>
    </source>
</evidence>
<dbReference type="Proteomes" id="UP000814176">
    <property type="component" value="Unassembled WGS sequence"/>
</dbReference>
<protein>
    <recommendedName>
        <fullName evidence="8">WD40 repeat-like protein</fullName>
    </recommendedName>
</protein>
<evidence type="ECO:0000256" key="5">
    <source>
        <dbReference type="SAM" id="MobiDB-lite"/>
    </source>
</evidence>
<feature type="repeat" description="WD" evidence="4">
    <location>
        <begin position="201"/>
        <end position="233"/>
    </location>
</feature>
<dbReference type="Pfam" id="PF00400">
    <property type="entry name" value="WD40"/>
    <property type="match status" value="5"/>
</dbReference>
<comment type="caution">
    <text evidence="6">The sequence shown here is derived from an EMBL/GenBank/DDBJ whole genome shotgun (WGS) entry which is preliminary data.</text>
</comment>
<feature type="region of interest" description="Disordered" evidence="5">
    <location>
        <begin position="483"/>
        <end position="571"/>
    </location>
</feature>
<feature type="repeat" description="WD" evidence="4">
    <location>
        <begin position="245"/>
        <end position="278"/>
    </location>
</feature>
<name>A0ABQ8KPM1_9APHY</name>
<dbReference type="InterPro" id="IPR020472">
    <property type="entry name" value="WD40_PAC1"/>
</dbReference>
<proteinExistence type="inferred from homology"/>
<accession>A0ABQ8KPM1</accession>
<dbReference type="GeneID" id="72003475"/>
<feature type="compositionally biased region" description="Pro residues" evidence="5">
    <location>
        <begin position="1070"/>
        <end position="1081"/>
    </location>
</feature>
<keyword evidence="7" id="KW-1185">Reference proteome</keyword>
<comment type="similarity">
    <text evidence="1">Belongs to the WD repeat WDR48 family.</text>
</comment>
<dbReference type="InterPro" id="IPR019775">
    <property type="entry name" value="WD40_repeat_CS"/>
</dbReference>
<dbReference type="Gene3D" id="2.130.10.10">
    <property type="entry name" value="YVTN repeat-like/Quinoprotein amine dehydrogenase"/>
    <property type="match status" value="2"/>
</dbReference>
<dbReference type="Pfam" id="PF11816">
    <property type="entry name" value="DUF3337"/>
    <property type="match status" value="1"/>
</dbReference>
<dbReference type="InterPro" id="IPR015943">
    <property type="entry name" value="WD40/YVTN_repeat-like_dom_sf"/>
</dbReference>
<feature type="region of interest" description="Disordered" evidence="5">
    <location>
        <begin position="843"/>
        <end position="901"/>
    </location>
</feature>
<feature type="compositionally biased region" description="Low complexity" evidence="5">
    <location>
        <begin position="892"/>
        <end position="901"/>
    </location>
</feature>
<dbReference type="InterPro" id="IPR051246">
    <property type="entry name" value="WDR48"/>
</dbReference>
<dbReference type="CDD" id="cd17041">
    <property type="entry name" value="Ubl_WDR48"/>
    <property type="match status" value="1"/>
</dbReference>
<feature type="compositionally biased region" description="Polar residues" evidence="5">
    <location>
        <begin position="931"/>
        <end position="946"/>
    </location>
</feature>
<evidence type="ECO:0000313" key="6">
    <source>
        <dbReference type="EMBL" id="KAH9840563.1"/>
    </source>
</evidence>
<gene>
    <name evidence="6" type="ORF">C8Q71DRAFT_740037</name>
</gene>
<dbReference type="SMART" id="SM00320">
    <property type="entry name" value="WD40"/>
    <property type="match status" value="8"/>
</dbReference>
<sequence length="1275" mass="138128">MPPARRRVSYVIPPPSEPIPRLQLPPHGVPRNGAAGPLLVPYNDSSSPGPSSAGGKGPSHPRHRLGVASLALDSSTLLVGHNNPEGILYTGGRDGLVISWDLGIPTKRRTHRYAVGEGNHGRGSRRWEIMTNWADDIIEEEDDSEELPSDGDVLGEVTGRSRRRLDGDQNTILEEEQWEVNDEALEARKANPPTTQFRQCAQLHSDWVNDILLCNMNQTLVSASSDGTVRTWNPHATDNAEPTTIGTHGDYVRCLAQSRTQNWVASGSFDRTIKLWDLGGGGSPTSPLVTLSGPESSGPKASIYAMATDPYGSIVASGSPERVIRMWDPRSGKRVGKLVGHTDNIRAMLLSEDGKYLLTGSADASVKLWSLSSQRCLHTFTHHTESVWSLDSQHPSLEIFYSGDRSGIVCKVDVEGCTDVSEGECVVVCQDTSERISGIGTPEGVNRIVAMDDSFLWTASGSSSFHRWKVPPRRAVRAAALNSPGRDWSVVESPPASSEGEEYVPRSAAQGSFDYSRSVPGTPPLPGTLHALSRTGSPPPTKKSHRASLSPSFMSANSAAPQDADPYGEREGEETWYGIPFESLVRLTSPHESFAGFNTHGSLARGRDPEIATLYSAASVVSMPRLSRPLPTALASAMQRSNSPFLSSRTRLVEDAQTLHPGTRARAAYEEREIAADAVPFNHEPDEVIHGEHGLVRCAMLNDRVHVLAVDTAGEVAVWDVIRGVCRGRYVSEDVALASVGSSAASVSADGDSARERSPREALETVKERIEGEAVVQSWATVDTKTGVLTVHLNERCFEAEIYADEAGYTADRRHGEEQRLNIGKWVLRNLFAGFIREEQRAYSRRSREAENASRLHRGTAPTHIDLNGGSPERRRRSISDASRHSHTTIHSPRSISVVSSPSMIPAMSPAISAAPRTPLLTPLIPINTGLRDSSTLSPIPQSPSDVTPMPMPQRSHTLDTSTSSPPSSDYFSLRARRPSISTTGSTTTPDESSPWVKDSGLQSPSTPSGGGLMGRLKALGKGTKRQASEAGASTPGGTLQGTDSATTNVGETTQAASKSPAQSLLSGPINPPPASDAPPLPISPYTPLIISEEAVSGWTTIYRGQVASAASDVRTLEEVMPFWLLEYLLANRAPSVTVTKISFVLLPFPHKDPREMLPELLNTAQSKLTASRFLRVRKLTNHVQDKLDKMAGSHGPTSPSTPRSSFDARVSGGRHREEHRPRAEDMYEIVCNDVVLPLDMTLAAVRQFVWRQGGELSMYYRRKTVHPGHPQAHH</sequence>
<evidence type="ECO:0000256" key="2">
    <source>
        <dbReference type="ARBA" id="ARBA00022574"/>
    </source>
</evidence>
<dbReference type="PANTHER" id="PTHR19862">
    <property type="entry name" value="WD REPEAT-CONTAINING PROTEIN 48"/>
    <property type="match status" value="1"/>
</dbReference>
<feature type="compositionally biased region" description="Low complexity" evidence="5">
    <location>
        <begin position="960"/>
        <end position="970"/>
    </location>
</feature>
<dbReference type="SUPFAM" id="SSF50978">
    <property type="entry name" value="WD40 repeat-like"/>
    <property type="match status" value="1"/>
</dbReference>
<feature type="compositionally biased region" description="Basic and acidic residues" evidence="5">
    <location>
        <begin position="843"/>
        <end position="854"/>
    </location>
</feature>
<reference evidence="6 7" key="1">
    <citation type="journal article" date="2021" name="Environ. Microbiol.">
        <title>Gene family expansions and transcriptome signatures uncover fungal adaptations to wood decay.</title>
        <authorList>
            <person name="Hage H."/>
            <person name="Miyauchi S."/>
            <person name="Viragh M."/>
            <person name="Drula E."/>
            <person name="Min B."/>
            <person name="Chaduli D."/>
            <person name="Navarro D."/>
            <person name="Favel A."/>
            <person name="Norest M."/>
            <person name="Lesage-Meessen L."/>
            <person name="Balint B."/>
            <person name="Merenyi Z."/>
            <person name="de Eugenio L."/>
            <person name="Morin E."/>
            <person name="Martinez A.T."/>
            <person name="Baldrian P."/>
            <person name="Stursova M."/>
            <person name="Martinez M.J."/>
            <person name="Novotny C."/>
            <person name="Magnuson J.K."/>
            <person name="Spatafora J.W."/>
            <person name="Maurice S."/>
            <person name="Pangilinan J."/>
            <person name="Andreopoulos W."/>
            <person name="LaButti K."/>
            <person name="Hundley H."/>
            <person name="Na H."/>
            <person name="Kuo A."/>
            <person name="Barry K."/>
            <person name="Lipzen A."/>
            <person name="Henrissat B."/>
            <person name="Riley R."/>
            <person name="Ahrendt S."/>
            <person name="Nagy L.G."/>
            <person name="Grigoriev I.V."/>
            <person name="Martin F."/>
            <person name="Rosso M.N."/>
        </authorList>
    </citation>
    <scope>NUCLEOTIDE SEQUENCE [LARGE SCALE GENOMIC DNA]</scope>
    <source>
        <strain evidence="6 7">CIRM-BRFM 1785</strain>
    </source>
</reference>
<dbReference type="EMBL" id="JADCUA010000004">
    <property type="protein sequence ID" value="KAH9840563.1"/>
    <property type="molecule type" value="Genomic_DNA"/>
</dbReference>
<feature type="compositionally biased region" description="Polar residues" evidence="5">
    <location>
        <begin position="1196"/>
        <end position="1205"/>
    </location>
</feature>
<evidence type="ECO:0000256" key="1">
    <source>
        <dbReference type="ARBA" id="ARBA00006917"/>
    </source>
</evidence>
<feature type="region of interest" description="Disordered" evidence="5">
    <location>
        <begin position="1"/>
        <end position="63"/>
    </location>
</feature>
<feature type="compositionally biased region" description="Low complexity" evidence="5">
    <location>
        <begin position="979"/>
        <end position="995"/>
    </location>
</feature>
<dbReference type="InterPro" id="IPR036322">
    <property type="entry name" value="WD40_repeat_dom_sf"/>
</dbReference>
<keyword evidence="2 4" id="KW-0853">WD repeat</keyword>
<evidence type="ECO:0000256" key="4">
    <source>
        <dbReference type="PROSITE-ProRule" id="PRU00221"/>
    </source>
</evidence>
<dbReference type="PANTHER" id="PTHR19862:SF14">
    <property type="entry name" value="WD REPEAT-CONTAINING PROTEIN 48"/>
    <property type="match status" value="1"/>
</dbReference>
<feature type="repeat" description="WD" evidence="4">
    <location>
        <begin position="338"/>
        <end position="379"/>
    </location>
</feature>
<dbReference type="PRINTS" id="PR00320">
    <property type="entry name" value="GPROTEINBRPT"/>
</dbReference>
<keyword evidence="3" id="KW-0677">Repeat</keyword>
<dbReference type="RefSeq" id="XP_047782029.1">
    <property type="nucleotide sequence ID" value="XM_047922743.1"/>
</dbReference>
<dbReference type="PROSITE" id="PS00678">
    <property type="entry name" value="WD_REPEATS_1"/>
    <property type="match status" value="1"/>
</dbReference>
<dbReference type="InterPro" id="IPR021772">
    <property type="entry name" value="WDR48/Bun107"/>
</dbReference>
<dbReference type="CDD" id="cd00200">
    <property type="entry name" value="WD40"/>
    <property type="match status" value="1"/>
</dbReference>
<evidence type="ECO:0000313" key="7">
    <source>
        <dbReference type="Proteomes" id="UP000814176"/>
    </source>
</evidence>
<feature type="region of interest" description="Disordered" evidence="5">
    <location>
        <begin position="1188"/>
        <end position="1221"/>
    </location>
</feature>
<feature type="compositionally biased region" description="Polar residues" evidence="5">
    <location>
        <begin position="547"/>
        <end position="560"/>
    </location>
</feature>
<organism evidence="6 7">
    <name type="scientific">Rhodofomes roseus</name>
    <dbReference type="NCBI Taxonomy" id="34475"/>
    <lineage>
        <taxon>Eukaryota</taxon>
        <taxon>Fungi</taxon>
        <taxon>Dikarya</taxon>
        <taxon>Basidiomycota</taxon>
        <taxon>Agaricomycotina</taxon>
        <taxon>Agaricomycetes</taxon>
        <taxon>Polyporales</taxon>
        <taxon>Rhodofomes</taxon>
    </lineage>
</organism>
<dbReference type="PROSITE" id="PS50082">
    <property type="entry name" value="WD_REPEATS_2"/>
    <property type="match status" value="4"/>
</dbReference>
<dbReference type="InterPro" id="IPR001680">
    <property type="entry name" value="WD40_rpt"/>
</dbReference>
<feature type="compositionally biased region" description="Polar residues" evidence="5">
    <location>
        <begin position="1036"/>
        <end position="1066"/>
    </location>
</feature>
<evidence type="ECO:0008006" key="8">
    <source>
        <dbReference type="Google" id="ProtNLM"/>
    </source>
</evidence>
<feature type="region of interest" description="Disordered" evidence="5">
    <location>
        <begin position="926"/>
        <end position="1081"/>
    </location>
</feature>
<feature type="repeat" description="WD" evidence="4">
    <location>
        <begin position="296"/>
        <end position="337"/>
    </location>
</feature>